<dbReference type="AlphaFoldDB" id="A0A0C2WP65"/>
<dbReference type="Proteomes" id="UP000054549">
    <property type="component" value="Unassembled WGS sequence"/>
</dbReference>
<dbReference type="InParanoid" id="A0A0C2WP65"/>
<sequence>MLYSSPWFSHMYFFVSCTRPSRCSESTKTSVFFFNPDYWNKRIQQVGHHNGLPKRFIAGQLMVLFPYVISILSAFPFLKRLRKAHRATRGKSGRCVTSQPILTLILMAFCSGPIFAIQTLASTWQVA</sequence>
<protein>
    <submittedName>
        <fullName evidence="2">Uncharacterized protein</fullName>
    </submittedName>
</protein>
<keyword evidence="1" id="KW-0812">Transmembrane</keyword>
<evidence type="ECO:0000313" key="3">
    <source>
        <dbReference type="Proteomes" id="UP000054549"/>
    </source>
</evidence>
<evidence type="ECO:0000256" key="1">
    <source>
        <dbReference type="SAM" id="Phobius"/>
    </source>
</evidence>
<evidence type="ECO:0000313" key="2">
    <source>
        <dbReference type="EMBL" id="KIL58003.1"/>
    </source>
</evidence>
<reference evidence="2 3" key="1">
    <citation type="submission" date="2014-04" db="EMBL/GenBank/DDBJ databases">
        <title>Evolutionary Origins and Diversification of the Mycorrhizal Mutualists.</title>
        <authorList>
            <consortium name="DOE Joint Genome Institute"/>
            <consortium name="Mycorrhizal Genomics Consortium"/>
            <person name="Kohler A."/>
            <person name="Kuo A."/>
            <person name="Nagy L.G."/>
            <person name="Floudas D."/>
            <person name="Copeland A."/>
            <person name="Barry K.W."/>
            <person name="Cichocki N."/>
            <person name="Veneault-Fourrey C."/>
            <person name="LaButti K."/>
            <person name="Lindquist E.A."/>
            <person name="Lipzen A."/>
            <person name="Lundell T."/>
            <person name="Morin E."/>
            <person name="Murat C."/>
            <person name="Riley R."/>
            <person name="Ohm R."/>
            <person name="Sun H."/>
            <person name="Tunlid A."/>
            <person name="Henrissat B."/>
            <person name="Grigoriev I.V."/>
            <person name="Hibbett D.S."/>
            <person name="Martin F."/>
        </authorList>
    </citation>
    <scope>NUCLEOTIDE SEQUENCE [LARGE SCALE GENOMIC DNA]</scope>
    <source>
        <strain evidence="2 3">Koide BX008</strain>
    </source>
</reference>
<feature type="transmembrane region" description="Helical" evidence="1">
    <location>
        <begin position="99"/>
        <end position="121"/>
    </location>
</feature>
<organism evidence="2 3">
    <name type="scientific">Amanita muscaria (strain Koide BX008)</name>
    <dbReference type="NCBI Taxonomy" id="946122"/>
    <lineage>
        <taxon>Eukaryota</taxon>
        <taxon>Fungi</taxon>
        <taxon>Dikarya</taxon>
        <taxon>Basidiomycota</taxon>
        <taxon>Agaricomycotina</taxon>
        <taxon>Agaricomycetes</taxon>
        <taxon>Agaricomycetidae</taxon>
        <taxon>Agaricales</taxon>
        <taxon>Pluteineae</taxon>
        <taxon>Amanitaceae</taxon>
        <taxon>Amanita</taxon>
    </lineage>
</organism>
<dbReference type="EMBL" id="KN818350">
    <property type="protein sequence ID" value="KIL58003.1"/>
    <property type="molecule type" value="Genomic_DNA"/>
</dbReference>
<dbReference type="HOGENOM" id="CLU_1969976_0_0_1"/>
<keyword evidence="3" id="KW-1185">Reference proteome</keyword>
<name>A0A0C2WP65_AMAMK</name>
<keyword evidence="1" id="KW-1133">Transmembrane helix</keyword>
<gene>
    <name evidence="2" type="ORF">M378DRAFT_346576</name>
</gene>
<proteinExistence type="predicted"/>
<keyword evidence="1" id="KW-0472">Membrane</keyword>
<accession>A0A0C2WP65</accession>
<feature type="transmembrane region" description="Helical" evidence="1">
    <location>
        <begin position="57"/>
        <end position="78"/>
    </location>
</feature>